<reference evidence="1 2" key="1">
    <citation type="journal article" date="2021" name="Commun. Biol.">
        <title>Genomic insights into the host specific adaptation of the Pneumocystis genus.</title>
        <authorList>
            <person name="Cisse O.H."/>
            <person name="Ma L."/>
            <person name="Dekker J.P."/>
            <person name="Khil P.P."/>
            <person name="Youn J.-H."/>
            <person name="Brenchley J.M."/>
            <person name="Blair R."/>
            <person name="Pahar B."/>
            <person name="Chabe M."/>
            <person name="Van Rompay K.K.A."/>
            <person name="Keesler R."/>
            <person name="Sukura A."/>
            <person name="Hirsch V."/>
            <person name="Kutty G."/>
            <person name="Liu Y."/>
            <person name="Peng L."/>
            <person name="Chen J."/>
            <person name="Song J."/>
            <person name="Weissenbacher-Lang C."/>
            <person name="Xu J."/>
            <person name="Upham N.S."/>
            <person name="Stajich J.E."/>
            <person name="Cuomo C.A."/>
            <person name="Cushion M.T."/>
            <person name="Kovacs J.A."/>
        </authorList>
    </citation>
    <scope>NUCLEOTIDE SEQUENCE [LARGE SCALE GENOMIC DNA]</scope>
    <source>
        <strain evidence="1 2">RABM</strain>
    </source>
</reference>
<sequence>MESLKILEKIITSWNVEDVIEWLKHINFSQYEKEFRENNISGDILIHLDHESLKEIGILSAGHRLSFLKAIYRIKVDQDILIEPEHYIPISVEIDELGEYDKLGTSEITKLTQIIRSHDKHLTEFEEEIKTLKKNLSKVQEDISSIFKIIKDFKQPESPVLSHENSSFSAKFQEKPLQLKAISTHSQVSPTQLGHGLDSPIFTEKTQNCQFLTSNIQNNQIFETVRKNSEKNKEEYFINKESQSPISSQKSHESIEMFKSFRVGLNDPCRKVLLAALKKYKINSDWKEYALVLYYDNKERYIELDEKPLLLFQKLQKDEKKPIFMLKKIKKPVTLSQNSNSIQETKTESDMSNTFENIL</sequence>
<proteinExistence type="predicted"/>
<evidence type="ECO:0000313" key="2">
    <source>
        <dbReference type="Proteomes" id="UP000768646"/>
    </source>
</evidence>
<name>A0ACB7CCT1_9ASCO</name>
<protein>
    <submittedName>
        <fullName evidence="1">Uncharacterized protein</fullName>
    </submittedName>
</protein>
<dbReference type="Proteomes" id="UP000768646">
    <property type="component" value="Unassembled WGS sequence"/>
</dbReference>
<evidence type="ECO:0000313" key="1">
    <source>
        <dbReference type="EMBL" id="KAG4304855.1"/>
    </source>
</evidence>
<comment type="caution">
    <text evidence="1">The sequence shown here is derived from an EMBL/GenBank/DDBJ whole genome shotgun (WGS) entry which is preliminary data.</text>
</comment>
<organism evidence="1 2">
    <name type="scientific">Pneumocystis oryctolagi</name>
    <dbReference type="NCBI Taxonomy" id="42067"/>
    <lineage>
        <taxon>Eukaryota</taxon>
        <taxon>Fungi</taxon>
        <taxon>Dikarya</taxon>
        <taxon>Ascomycota</taxon>
        <taxon>Taphrinomycotina</taxon>
        <taxon>Pneumocystomycetes</taxon>
        <taxon>Pneumocystaceae</taxon>
        <taxon>Pneumocystis</taxon>
    </lineage>
</organism>
<accession>A0ACB7CCT1</accession>
<keyword evidence="2" id="KW-1185">Reference proteome</keyword>
<gene>
    <name evidence="1" type="ORF">PORY_001908</name>
</gene>
<dbReference type="EMBL" id="JABTEG010000006">
    <property type="protein sequence ID" value="KAG4304855.1"/>
    <property type="molecule type" value="Genomic_DNA"/>
</dbReference>